<dbReference type="Proteomes" id="UP000288859">
    <property type="component" value="Unassembled WGS sequence"/>
</dbReference>
<evidence type="ECO:0000256" key="3">
    <source>
        <dbReference type="ARBA" id="ARBA00023098"/>
    </source>
</evidence>
<dbReference type="GO" id="GO:0046486">
    <property type="term" value="P:glycerolipid metabolic process"/>
    <property type="evidence" value="ECO:0007669"/>
    <property type="project" value="UniProtKB-ARBA"/>
</dbReference>
<keyword evidence="3 4" id="KW-0443">Lipid metabolism</keyword>
<feature type="short sequence motif" description="GXGXXG" evidence="4">
    <location>
        <begin position="24"/>
        <end position="29"/>
    </location>
</feature>
<proteinExistence type="predicted"/>
<organism evidence="6 7">
    <name type="scientific">Exophiala mesophila</name>
    <name type="common">Black yeast-like fungus</name>
    <dbReference type="NCBI Taxonomy" id="212818"/>
    <lineage>
        <taxon>Eukaryota</taxon>
        <taxon>Fungi</taxon>
        <taxon>Dikarya</taxon>
        <taxon>Ascomycota</taxon>
        <taxon>Pezizomycotina</taxon>
        <taxon>Eurotiomycetes</taxon>
        <taxon>Chaetothyriomycetidae</taxon>
        <taxon>Chaetothyriales</taxon>
        <taxon>Herpotrichiellaceae</taxon>
        <taxon>Exophiala</taxon>
    </lineage>
</organism>
<dbReference type="EMBL" id="NAJM01000003">
    <property type="protein sequence ID" value="RVX74804.1"/>
    <property type="molecule type" value="Genomic_DNA"/>
</dbReference>
<reference evidence="6 7" key="1">
    <citation type="submission" date="2017-03" db="EMBL/GenBank/DDBJ databases">
        <title>Genomes of endolithic fungi from Antarctica.</title>
        <authorList>
            <person name="Coleine C."/>
            <person name="Masonjones S."/>
            <person name="Stajich J.E."/>
        </authorList>
    </citation>
    <scope>NUCLEOTIDE SEQUENCE [LARGE SCALE GENOMIC DNA]</scope>
    <source>
        <strain evidence="6 7">CCFEE 6314</strain>
    </source>
</reference>
<evidence type="ECO:0000259" key="5">
    <source>
        <dbReference type="PROSITE" id="PS51635"/>
    </source>
</evidence>
<dbReference type="VEuPathDB" id="FungiDB:PV10_07605"/>
<evidence type="ECO:0000313" key="7">
    <source>
        <dbReference type="Proteomes" id="UP000288859"/>
    </source>
</evidence>
<dbReference type="SUPFAM" id="SSF52151">
    <property type="entry name" value="FabD/lysophospholipase-like"/>
    <property type="match status" value="1"/>
</dbReference>
<dbReference type="AlphaFoldDB" id="A0A438NGE8"/>
<accession>A0A438NGE8</accession>
<feature type="short sequence motif" description="DGA/G" evidence="4">
    <location>
        <begin position="218"/>
        <end position="220"/>
    </location>
</feature>
<dbReference type="GO" id="GO:0016020">
    <property type="term" value="C:membrane"/>
    <property type="evidence" value="ECO:0007669"/>
    <property type="project" value="TreeGrafter"/>
</dbReference>
<dbReference type="GO" id="GO:0019369">
    <property type="term" value="P:arachidonate metabolic process"/>
    <property type="evidence" value="ECO:0007669"/>
    <property type="project" value="TreeGrafter"/>
</dbReference>
<dbReference type="GO" id="GO:0016042">
    <property type="term" value="P:lipid catabolic process"/>
    <property type="evidence" value="ECO:0007669"/>
    <property type="project" value="UniProtKB-UniRule"/>
</dbReference>
<dbReference type="PANTHER" id="PTHR24185">
    <property type="entry name" value="CALCIUM-INDEPENDENT PHOSPHOLIPASE A2-GAMMA"/>
    <property type="match status" value="1"/>
</dbReference>
<dbReference type="PROSITE" id="PS51635">
    <property type="entry name" value="PNPLA"/>
    <property type="match status" value="1"/>
</dbReference>
<feature type="active site" description="Nucleophile" evidence="4">
    <location>
        <position position="73"/>
    </location>
</feature>
<evidence type="ECO:0000256" key="2">
    <source>
        <dbReference type="ARBA" id="ARBA00022963"/>
    </source>
</evidence>
<dbReference type="PANTHER" id="PTHR24185:SF1">
    <property type="entry name" value="CALCIUM-INDEPENDENT PHOSPHOLIPASE A2-GAMMA"/>
    <property type="match status" value="1"/>
</dbReference>
<dbReference type="Pfam" id="PF01734">
    <property type="entry name" value="Patatin"/>
    <property type="match status" value="1"/>
</dbReference>
<dbReference type="OrthoDB" id="1658288at2759"/>
<comment type="caution">
    <text evidence="6">The sequence shown here is derived from an EMBL/GenBank/DDBJ whole genome shotgun (WGS) entry which is preliminary data.</text>
</comment>
<feature type="domain" description="PNPLA" evidence="5">
    <location>
        <begin position="20"/>
        <end position="232"/>
    </location>
</feature>
<dbReference type="InterPro" id="IPR016035">
    <property type="entry name" value="Acyl_Trfase/lysoPLipase"/>
</dbReference>
<evidence type="ECO:0000313" key="6">
    <source>
        <dbReference type="EMBL" id="RVX74804.1"/>
    </source>
</evidence>
<feature type="active site" description="Proton acceptor" evidence="4">
    <location>
        <position position="218"/>
    </location>
</feature>
<evidence type="ECO:0000256" key="1">
    <source>
        <dbReference type="ARBA" id="ARBA00022801"/>
    </source>
</evidence>
<dbReference type="InterPro" id="IPR002641">
    <property type="entry name" value="PNPLA_dom"/>
</dbReference>
<keyword evidence="2 4" id="KW-0442">Lipid degradation</keyword>
<evidence type="ECO:0000256" key="4">
    <source>
        <dbReference type="PROSITE-ProRule" id="PRU01161"/>
    </source>
</evidence>
<gene>
    <name evidence="6" type="ORF">B0A52_01081</name>
</gene>
<dbReference type="GO" id="GO:0047499">
    <property type="term" value="F:calcium-independent phospholipase A2 activity"/>
    <property type="evidence" value="ECO:0007669"/>
    <property type="project" value="TreeGrafter"/>
</dbReference>
<sequence>MTAQLQNPNGLSVPGAVVVLSLDGGGVRGYSSLLILKHLLNLVTEELLRRNVISIREHVLEPQDIFDFAVGTSTGGLIALMLSKLGMSLDDCLDQYQMLSRQIFVKKRSLCERLLGSDISKYSGKRLQTSIEALLRHRGYPHNMKLQDNQHPIRMHGSVLCHERPSLGLRFFCTQDCHRSDFENDLDKNMELRHAACATSAAPSYFKPVVVQNRRFVDGGYGQTNNPSWEAWRHYRHKHHLAQNQPMIIINLGTGTPGPESSTTSTKRPLWTHLLPNAVVEAFGLVADLTKLATESESCAERLAYIAESDAARLFFCRLSADTGIDKVKLDDWRAVTRSTSQPSLVESRTRVYLEDPGVVDKLGLVASRLADVYEMRHAQAKTVNPATVARPDEKRLLDPASMARGQFDLFDGSCGQTAKPERCHVPWTPI</sequence>
<dbReference type="Gene3D" id="3.40.1090.10">
    <property type="entry name" value="Cytosolic phospholipase A2 catalytic domain"/>
    <property type="match status" value="1"/>
</dbReference>
<name>A0A438NGE8_EXOME</name>
<keyword evidence="1 4" id="KW-0378">Hydrolase</keyword>
<feature type="short sequence motif" description="GXSXG" evidence="4">
    <location>
        <begin position="71"/>
        <end position="75"/>
    </location>
</feature>
<protein>
    <recommendedName>
        <fullName evidence="5">PNPLA domain-containing protein</fullName>
    </recommendedName>
</protein>